<comment type="caution">
    <text evidence="2">The sequence shown here is derived from an EMBL/GenBank/DDBJ whole genome shotgun (WGS) entry which is preliminary data.</text>
</comment>
<dbReference type="AlphaFoldDB" id="A0A7C8M4X0"/>
<organism evidence="2 3">
    <name type="scientific">Massariosphaeria phaeospora</name>
    <dbReference type="NCBI Taxonomy" id="100035"/>
    <lineage>
        <taxon>Eukaryota</taxon>
        <taxon>Fungi</taxon>
        <taxon>Dikarya</taxon>
        <taxon>Ascomycota</taxon>
        <taxon>Pezizomycotina</taxon>
        <taxon>Dothideomycetes</taxon>
        <taxon>Pleosporomycetidae</taxon>
        <taxon>Pleosporales</taxon>
        <taxon>Pleosporales incertae sedis</taxon>
        <taxon>Massariosphaeria</taxon>
    </lineage>
</organism>
<feature type="region of interest" description="Disordered" evidence="1">
    <location>
        <begin position="222"/>
        <end position="295"/>
    </location>
</feature>
<proteinExistence type="predicted"/>
<feature type="compositionally biased region" description="Basic residues" evidence="1">
    <location>
        <begin position="248"/>
        <end position="259"/>
    </location>
</feature>
<name>A0A7C8M4X0_9PLEO</name>
<sequence length="423" mass="48255">MATPNAPDHRTSLGPNAPSPDVPFPASANITAVELLTFFPNCLKCVDVVYRFASNGGTRQCFYIILNTGRELERVWSANTCGVCIYKTMRTAGYDKWAVKKHYQWHAEREEAWDEANLDVGGFQTPGQRDNKNISGNDIAFADLALDVRNFPRHSDALDLTRMVQYAAENPEEGWQYPKDYKELLDLLGGPAKVTAEHTDRKAFNRWKDAGVPKLKTGFVFTPRTEPLAPPKRNRKCKRAVSETPARQMRKRGRPARKSARFEADDEEERPAKKRPAKKRTAKKRARVGTHDEEERLARKKYIRPEVRYILCPSVAHEPSAAEMKFVFWAEGAAHEFDPYSPYAFYGPRQSPPYRALHHIASPDACDTGGWAENLRWAAEQQRAFGPTGWNESPEHMEMLVGYRQEQRWVSDEWMLVEGAVVE</sequence>
<dbReference type="EMBL" id="JAADJZ010000013">
    <property type="protein sequence ID" value="KAF2870520.1"/>
    <property type="molecule type" value="Genomic_DNA"/>
</dbReference>
<evidence type="ECO:0000313" key="2">
    <source>
        <dbReference type="EMBL" id="KAF2870520.1"/>
    </source>
</evidence>
<evidence type="ECO:0000313" key="3">
    <source>
        <dbReference type="Proteomes" id="UP000481861"/>
    </source>
</evidence>
<dbReference type="OrthoDB" id="3799525at2759"/>
<dbReference type="Proteomes" id="UP000481861">
    <property type="component" value="Unassembled WGS sequence"/>
</dbReference>
<gene>
    <name evidence="2" type="ORF">BDV95DRAFT_495370</name>
</gene>
<reference evidence="2 3" key="1">
    <citation type="submission" date="2020-01" db="EMBL/GenBank/DDBJ databases">
        <authorList>
            <consortium name="DOE Joint Genome Institute"/>
            <person name="Haridas S."/>
            <person name="Albert R."/>
            <person name="Binder M."/>
            <person name="Bloem J."/>
            <person name="Labutti K."/>
            <person name="Salamov A."/>
            <person name="Andreopoulos B."/>
            <person name="Baker S.E."/>
            <person name="Barry K."/>
            <person name="Bills G."/>
            <person name="Bluhm B.H."/>
            <person name="Cannon C."/>
            <person name="Castanera R."/>
            <person name="Culley D.E."/>
            <person name="Daum C."/>
            <person name="Ezra D."/>
            <person name="Gonzalez J.B."/>
            <person name="Henrissat B."/>
            <person name="Kuo A."/>
            <person name="Liang C."/>
            <person name="Lipzen A."/>
            <person name="Lutzoni F."/>
            <person name="Magnuson J."/>
            <person name="Mondo S."/>
            <person name="Nolan M."/>
            <person name="Ohm R."/>
            <person name="Pangilinan J."/>
            <person name="Park H.-J.H."/>
            <person name="Ramirez L."/>
            <person name="Alfaro M."/>
            <person name="Sun H."/>
            <person name="Tritt A."/>
            <person name="Yoshinaga Y."/>
            <person name="Zwiers L.-H.L."/>
            <person name="Turgeon B.G."/>
            <person name="Goodwin S.B."/>
            <person name="Spatafora J.W."/>
            <person name="Crous P.W."/>
            <person name="Grigoriev I.V."/>
        </authorList>
    </citation>
    <scope>NUCLEOTIDE SEQUENCE [LARGE SCALE GENOMIC DNA]</scope>
    <source>
        <strain evidence="2 3">CBS 611.86</strain>
    </source>
</reference>
<accession>A0A7C8M4X0</accession>
<feature type="compositionally biased region" description="Basic residues" evidence="1">
    <location>
        <begin position="272"/>
        <end position="288"/>
    </location>
</feature>
<feature type="region of interest" description="Disordered" evidence="1">
    <location>
        <begin position="1"/>
        <end position="20"/>
    </location>
</feature>
<protein>
    <submittedName>
        <fullName evidence="2">Uncharacterized protein</fullName>
    </submittedName>
</protein>
<evidence type="ECO:0000256" key="1">
    <source>
        <dbReference type="SAM" id="MobiDB-lite"/>
    </source>
</evidence>
<keyword evidence="3" id="KW-1185">Reference proteome</keyword>